<dbReference type="Pfam" id="PF01841">
    <property type="entry name" value="Transglut_core"/>
    <property type="match status" value="1"/>
</dbReference>
<dbReference type="Proteomes" id="UP001500466">
    <property type="component" value="Unassembled WGS sequence"/>
</dbReference>
<dbReference type="Pfam" id="PF11992">
    <property type="entry name" value="TgpA_N"/>
    <property type="match status" value="1"/>
</dbReference>
<dbReference type="RefSeq" id="WP_345674516.1">
    <property type="nucleotide sequence ID" value="NZ_BAABHS010000004.1"/>
</dbReference>
<keyword evidence="2" id="KW-0812">Transmembrane</keyword>
<dbReference type="PANTHER" id="PTHR42736">
    <property type="entry name" value="PROTEIN-GLUTAMINE GAMMA-GLUTAMYLTRANSFERASE"/>
    <property type="match status" value="1"/>
</dbReference>
<organism evidence="4 5">
    <name type="scientific">Yinghuangia aomiensis</name>
    <dbReference type="NCBI Taxonomy" id="676205"/>
    <lineage>
        <taxon>Bacteria</taxon>
        <taxon>Bacillati</taxon>
        <taxon>Actinomycetota</taxon>
        <taxon>Actinomycetes</taxon>
        <taxon>Kitasatosporales</taxon>
        <taxon>Streptomycetaceae</taxon>
        <taxon>Yinghuangia</taxon>
    </lineage>
</organism>
<keyword evidence="5" id="KW-1185">Reference proteome</keyword>
<evidence type="ECO:0000256" key="1">
    <source>
        <dbReference type="SAM" id="MobiDB-lite"/>
    </source>
</evidence>
<feature type="transmembrane region" description="Helical" evidence="2">
    <location>
        <begin position="115"/>
        <end position="134"/>
    </location>
</feature>
<sequence>MTGRLRMAVAAAFATVLTSSSLLPLVHNGNWIAKAVGAVVFVAAVGEGARRVSVPRPLIGTIQLVVLIPYLLLVLVPDASGPLPTPDALRAFGDLLNQGGDDIRGFAPPVPDTDGMAAILVTVVGGVAVLVDVIAVTYGQAAAAGLPLLALYSVPAALADSGLGWGVFLVAALAYLVLLVAEGRERLVRWGRPLSQPGARRGPTGPQRPWVRGSGRIGLATLAVAVLVPAVVPMTANRLADRDSGTGGSDHITTINPVVDLKDELNRPENVDLLTYTTDAPDPDGMYLRIAALDVFDGNAWQPSEQALTDVTRPLPTPRGLTPSVSAGKVTTEIKAVKNYRQGSLPMPYAASEVKVKGNWRYEDEGRLLLGDSGQTTEGLNYSVVSLDIKPTADQLRAAGGIPPEMEKYRGLPPAVRQALSATTMKVAGYGTPFDQAVRIEKWFTESGEFRYDLQVPKGNGRSQLENFLQAKVGYCEQYASAMAVMARILNIPSRVAVGFVPGHPNADGSYTVGSRDAHAWPELYFAGVGWVRFEPTPSRGTSPAYTDESAPVAPTTQPATSAPATASAAPSSRDPRCKLDECESKSPSASAAPAKHDSDGDTTRNVLVGVGAGALVLLLLAMPMLLRQRVRHRRLAALGRDAAEDGVTRDPGDAVLGAWQEILDTARDLGIRVQTSETPRQLTVRLGEALPDDADTARDALPRIALAAEQILYAPEAPQRTIGLAEDVRVVRAALLAAAGRGTRFRATVLPGSTFRRGTRAPEQSDRGGPEPEPA</sequence>
<keyword evidence="2" id="KW-0472">Membrane</keyword>
<feature type="compositionally biased region" description="Basic and acidic residues" evidence="1">
    <location>
        <begin position="764"/>
        <end position="776"/>
    </location>
</feature>
<feature type="compositionally biased region" description="Low complexity" evidence="1">
    <location>
        <begin position="550"/>
        <end position="573"/>
    </location>
</feature>
<feature type="domain" description="Transglutaminase-like" evidence="3">
    <location>
        <begin position="468"/>
        <end position="538"/>
    </location>
</feature>
<dbReference type="PANTHER" id="PTHR42736:SF1">
    <property type="entry name" value="PROTEIN-GLUTAMINE GAMMA-GLUTAMYLTRANSFERASE"/>
    <property type="match status" value="1"/>
</dbReference>
<name>A0ABP9GV94_9ACTN</name>
<feature type="transmembrane region" description="Helical" evidence="2">
    <location>
        <begin position="141"/>
        <end position="158"/>
    </location>
</feature>
<feature type="region of interest" description="Disordered" evidence="1">
    <location>
        <begin position="751"/>
        <end position="776"/>
    </location>
</feature>
<evidence type="ECO:0000259" key="3">
    <source>
        <dbReference type="SMART" id="SM00460"/>
    </source>
</evidence>
<evidence type="ECO:0000313" key="4">
    <source>
        <dbReference type="EMBL" id="GAA4954435.1"/>
    </source>
</evidence>
<dbReference type="Pfam" id="PF13559">
    <property type="entry name" value="DUF4129"/>
    <property type="match status" value="1"/>
</dbReference>
<reference evidence="5" key="1">
    <citation type="journal article" date="2019" name="Int. J. Syst. Evol. Microbiol.">
        <title>The Global Catalogue of Microorganisms (GCM) 10K type strain sequencing project: providing services to taxonomists for standard genome sequencing and annotation.</title>
        <authorList>
            <consortium name="The Broad Institute Genomics Platform"/>
            <consortium name="The Broad Institute Genome Sequencing Center for Infectious Disease"/>
            <person name="Wu L."/>
            <person name="Ma J."/>
        </authorList>
    </citation>
    <scope>NUCLEOTIDE SEQUENCE [LARGE SCALE GENOMIC DNA]</scope>
    <source>
        <strain evidence="5">JCM 17986</strain>
    </source>
</reference>
<feature type="compositionally biased region" description="Basic and acidic residues" evidence="1">
    <location>
        <begin position="574"/>
        <end position="585"/>
    </location>
</feature>
<dbReference type="InterPro" id="IPR038765">
    <property type="entry name" value="Papain-like_cys_pep_sf"/>
</dbReference>
<gene>
    <name evidence="4" type="ORF">GCM10023205_15150</name>
</gene>
<dbReference type="EMBL" id="BAABHS010000004">
    <property type="protein sequence ID" value="GAA4954435.1"/>
    <property type="molecule type" value="Genomic_DNA"/>
</dbReference>
<evidence type="ECO:0000256" key="2">
    <source>
        <dbReference type="SAM" id="Phobius"/>
    </source>
</evidence>
<evidence type="ECO:0000313" key="5">
    <source>
        <dbReference type="Proteomes" id="UP001500466"/>
    </source>
</evidence>
<feature type="transmembrane region" description="Helical" evidence="2">
    <location>
        <begin position="164"/>
        <end position="181"/>
    </location>
</feature>
<accession>A0ABP9GV94</accession>
<keyword evidence="2" id="KW-1133">Transmembrane helix</keyword>
<feature type="transmembrane region" description="Helical" evidence="2">
    <location>
        <begin position="31"/>
        <end position="49"/>
    </location>
</feature>
<dbReference type="SUPFAM" id="SSF54001">
    <property type="entry name" value="Cysteine proteinases"/>
    <property type="match status" value="1"/>
</dbReference>
<feature type="region of interest" description="Disordered" evidence="1">
    <location>
        <begin position="539"/>
        <end position="603"/>
    </location>
</feature>
<dbReference type="InterPro" id="IPR025403">
    <property type="entry name" value="TgpA-like_C"/>
</dbReference>
<dbReference type="InterPro" id="IPR021878">
    <property type="entry name" value="TgpA_N"/>
</dbReference>
<proteinExistence type="predicted"/>
<dbReference type="Gene3D" id="3.10.620.30">
    <property type="match status" value="1"/>
</dbReference>
<dbReference type="InterPro" id="IPR052901">
    <property type="entry name" value="Bact_TGase-like"/>
</dbReference>
<dbReference type="SMART" id="SM00460">
    <property type="entry name" value="TGc"/>
    <property type="match status" value="1"/>
</dbReference>
<protein>
    <submittedName>
        <fullName evidence="4">DUF3488 and transglutaminase-like domain-containing protein</fullName>
    </submittedName>
</protein>
<feature type="transmembrane region" description="Helical" evidence="2">
    <location>
        <begin position="58"/>
        <end position="76"/>
    </location>
</feature>
<feature type="transmembrane region" description="Helical" evidence="2">
    <location>
        <begin position="607"/>
        <end position="627"/>
    </location>
</feature>
<dbReference type="InterPro" id="IPR002931">
    <property type="entry name" value="Transglutaminase-like"/>
</dbReference>
<comment type="caution">
    <text evidence="4">The sequence shown here is derived from an EMBL/GenBank/DDBJ whole genome shotgun (WGS) entry which is preliminary data.</text>
</comment>